<organism evidence="1 2">
    <name type="scientific">Sorghum bicolor</name>
    <name type="common">Sorghum</name>
    <name type="synonym">Sorghum vulgare</name>
    <dbReference type="NCBI Taxonomy" id="4558"/>
    <lineage>
        <taxon>Eukaryota</taxon>
        <taxon>Viridiplantae</taxon>
        <taxon>Streptophyta</taxon>
        <taxon>Embryophyta</taxon>
        <taxon>Tracheophyta</taxon>
        <taxon>Spermatophyta</taxon>
        <taxon>Magnoliopsida</taxon>
        <taxon>Liliopsida</taxon>
        <taxon>Poales</taxon>
        <taxon>Poaceae</taxon>
        <taxon>PACMAD clade</taxon>
        <taxon>Panicoideae</taxon>
        <taxon>Andropogonodae</taxon>
        <taxon>Andropogoneae</taxon>
        <taxon>Sorghinae</taxon>
        <taxon>Sorghum</taxon>
    </lineage>
</organism>
<dbReference type="Proteomes" id="UP000000768">
    <property type="component" value="Chromosome 5"/>
</dbReference>
<evidence type="ECO:0000313" key="1">
    <source>
        <dbReference type="EMBL" id="OQU83396.1"/>
    </source>
</evidence>
<name>A0A120GUQ1_SORBI</name>
<keyword evidence="2" id="KW-1185">Reference proteome</keyword>
<proteinExistence type="predicted"/>
<gene>
    <name evidence="1" type="ORF">SORBI_3005G110529</name>
</gene>
<evidence type="ECO:0000313" key="2">
    <source>
        <dbReference type="Proteomes" id="UP000000768"/>
    </source>
</evidence>
<reference evidence="1 2" key="1">
    <citation type="journal article" date="2009" name="Nature">
        <title>The Sorghum bicolor genome and the diversification of grasses.</title>
        <authorList>
            <person name="Paterson A.H."/>
            <person name="Bowers J.E."/>
            <person name="Bruggmann R."/>
            <person name="Dubchak I."/>
            <person name="Grimwood J."/>
            <person name="Gundlach H."/>
            <person name="Haberer G."/>
            <person name="Hellsten U."/>
            <person name="Mitros T."/>
            <person name="Poliakov A."/>
            <person name="Schmutz J."/>
            <person name="Spannagl M."/>
            <person name="Tang H."/>
            <person name="Wang X."/>
            <person name="Wicker T."/>
            <person name="Bharti A.K."/>
            <person name="Chapman J."/>
            <person name="Feltus F.A."/>
            <person name="Gowik U."/>
            <person name="Grigoriev I.V."/>
            <person name="Lyons E."/>
            <person name="Maher C.A."/>
            <person name="Martis M."/>
            <person name="Narechania A."/>
            <person name="Otillar R.P."/>
            <person name="Penning B.W."/>
            <person name="Salamov A.A."/>
            <person name="Wang Y."/>
            <person name="Zhang L."/>
            <person name="Carpita N.C."/>
            <person name="Freeling M."/>
            <person name="Gingle A.R."/>
            <person name="Hash C.T."/>
            <person name="Keller B."/>
            <person name="Klein P."/>
            <person name="Kresovich S."/>
            <person name="McCann M.C."/>
            <person name="Ming R."/>
            <person name="Peterson D.G."/>
            <person name="Mehboob-ur-Rahman"/>
            <person name="Ware D."/>
            <person name="Westhoff P."/>
            <person name="Mayer K.F."/>
            <person name="Messing J."/>
            <person name="Rokhsar D.S."/>
        </authorList>
    </citation>
    <scope>NUCLEOTIDE SEQUENCE [LARGE SCALE GENOMIC DNA]</scope>
    <source>
        <strain evidence="2">cv. BTx623</strain>
    </source>
</reference>
<dbReference type="EMBL" id="CM000764">
    <property type="protein sequence ID" value="OQU83396.1"/>
    <property type="molecule type" value="Genomic_DNA"/>
</dbReference>
<protein>
    <submittedName>
        <fullName evidence="1">Uncharacterized protein</fullName>
    </submittedName>
</protein>
<sequence>MTVNIIREDKPDITEVRVLLPDEALSPLQPGSICVCIYNEVIDDQVVMITPAPYIG</sequence>
<dbReference type="AlphaFoldDB" id="A0A120GUQ1"/>
<dbReference type="OMA" id="CIYNEVI"/>
<dbReference type="Gramene" id="OQU83396">
    <property type="protein sequence ID" value="OQU83396"/>
    <property type="gene ID" value="SORBI_3005G110529"/>
</dbReference>
<accession>A0A120GUQ1</accession>
<reference evidence="2" key="2">
    <citation type="journal article" date="2018" name="Plant J.">
        <title>The Sorghum bicolor reference genome: improved assembly, gene annotations, a transcriptome atlas, and signatures of genome organization.</title>
        <authorList>
            <person name="McCormick R.F."/>
            <person name="Truong S.K."/>
            <person name="Sreedasyam A."/>
            <person name="Jenkins J."/>
            <person name="Shu S."/>
            <person name="Sims D."/>
            <person name="Kennedy M."/>
            <person name="Amirebrahimi M."/>
            <person name="Weers B.D."/>
            <person name="McKinley B."/>
            <person name="Mattison A."/>
            <person name="Morishige D.T."/>
            <person name="Grimwood J."/>
            <person name="Schmutz J."/>
            <person name="Mullet J.E."/>
        </authorList>
    </citation>
    <scope>NUCLEOTIDE SEQUENCE [LARGE SCALE GENOMIC DNA]</scope>
    <source>
        <strain evidence="2">cv. BTx623</strain>
    </source>
</reference>
<dbReference type="InParanoid" id="A0A120GUQ1"/>